<evidence type="ECO:0000313" key="22">
    <source>
        <dbReference type="Proteomes" id="UP000325255"/>
    </source>
</evidence>
<evidence type="ECO:0000313" key="21">
    <source>
        <dbReference type="EMBL" id="KAA5608426.1"/>
    </source>
</evidence>
<keyword evidence="8 18" id="KW-0812">Transmembrane</keyword>
<keyword evidence="9" id="KW-0547">Nucleotide-binding</keyword>
<protein>
    <recommendedName>
        <fullName evidence="4">non-specific protein-tyrosine kinase</fullName>
        <ecNumber evidence="4">2.7.10.2</ecNumber>
    </recommendedName>
</protein>
<dbReference type="Proteomes" id="UP000325255">
    <property type="component" value="Unassembled WGS sequence"/>
</dbReference>
<comment type="caution">
    <text evidence="21">The sequence shown here is derived from an EMBL/GenBank/DDBJ whole genome shotgun (WGS) entry which is preliminary data.</text>
</comment>
<keyword evidence="22" id="KW-1185">Reference proteome</keyword>
<dbReference type="InterPro" id="IPR050445">
    <property type="entry name" value="Bact_polysacc_biosynth/exp"/>
</dbReference>
<keyword evidence="12 18" id="KW-1133">Transmembrane helix</keyword>
<keyword evidence="11" id="KW-0067">ATP-binding</keyword>
<evidence type="ECO:0000256" key="2">
    <source>
        <dbReference type="ARBA" id="ARBA00007316"/>
    </source>
</evidence>
<feature type="domain" description="AAA" evidence="20">
    <location>
        <begin position="696"/>
        <end position="841"/>
    </location>
</feature>
<evidence type="ECO:0000256" key="5">
    <source>
        <dbReference type="ARBA" id="ARBA00022475"/>
    </source>
</evidence>
<keyword evidence="14" id="KW-0829">Tyrosine-protein kinase</keyword>
<evidence type="ECO:0000256" key="4">
    <source>
        <dbReference type="ARBA" id="ARBA00011903"/>
    </source>
</evidence>
<comment type="similarity">
    <text evidence="3">Belongs to the etk/wzc family.</text>
</comment>
<evidence type="ECO:0000256" key="9">
    <source>
        <dbReference type="ARBA" id="ARBA00022741"/>
    </source>
</evidence>
<evidence type="ECO:0000259" key="20">
    <source>
        <dbReference type="Pfam" id="PF13614"/>
    </source>
</evidence>
<comment type="similarity">
    <text evidence="2">Belongs to the CpsD/CapB family.</text>
</comment>
<dbReference type="EC" id="2.7.10.2" evidence="4"/>
<dbReference type="InterPro" id="IPR027417">
    <property type="entry name" value="P-loop_NTPase"/>
</dbReference>
<evidence type="ECO:0000256" key="17">
    <source>
        <dbReference type="SAM" id="MobiDB-lite"/>
    </source>
</evidence>
<evidence type="ECO:0000256" key="18">
    <source>
        <dbReference type="SAM" id="Phobius"/>
    </source>
</evidence>
<proteinExistence type="inferred from homology"/>
<dbReference type="EMBL" id="VWPK01000083">
    <property type="protein sequence ID" value="KAA5608426.1"/>
    <property type="molecule type" value="Genomic_DNA"/>
</dbReference>
<reference evidence="21 22" key="1">
    <citation type="submission" date="2019-09" db="EMBL/GenBank/DDBJ databases">
        <title>Genome sequence of Rhodovastum atsumiense, a diverse member of the Acetobacteraceae family of non-sulfur purple photosynthetic bacteria.</title>
        <authorList>
            <person name="Meyer T."/>
            <person name="Kyndt J."/>
        </authorList>
    </citation>
    <scope>NUCLEOTIDE SEQUENCE [LARGE SCALE GENOMIC DNA]</scope>
    <source>
        <strain evidence="21 22">DSM 21279</strain>
    </source>
</reference>
<evidence type="ECO:0000256" key="15">
    <source>
        <dbReference type="ARBA" id="ARBA00051245"/>
    </source>
</evidence>
<evidence type="ECO:0000256" key="10">
    <source>
        <dbReference type="ARBA" id="ARBA00022777"/>
    </source>
</evidence>
<comment type="catalytic activity">
    <reaction evidence="15">
        <text>L-tyrosyl-[protein] + ATP = O-phospho-L-tyrosyl-[protein] + ADP + H(+)</text>
        <dbReference type="Rhea" id="RHEA:10596"/>
        <dbReference type="Rhea" id="RHEA-COMP:10136"/>
        <dbReference type="Rhea" id="RHEA-COMP:20101"/>
        <dbReference type="ChEBI" id="CHEBI:15378"/>
        <dbReference type="ChEBI" id="CHEBI:30616"/>
        <dbReference type="ChEBI" id="CHEBI:46858"/>
        <dbReference type="ChEBI" id="CHEBI:61978"/>
        <dbReference type="ChEBI" id="CHEBI:456216"/>
        <dbReference type="EC" id="2.7.10.2"/>
    </reaction>
</comment>
<evidence type="ECO:0000259" key="19">
    <source>
        <dbReference type="Pfam" id="PF02706"/>
    </source>
</evidence>
<dbReference type="AlphaFoldDB" id="A0A5M6IJH3"/>
<evidence type="ECO:0000256" key="7">
    <source>
        <dbReference type="ARBA" id="ARBA00022679"/>
    </source>
</evidence>
<sequence>MAVRCAARTSDPGARGLAGDGLYRERLFVAAVDRRRAFPARVLRVHRLRPVPACAGRTAAHGCGRVRRHGWVLLGRRNGSADALRSAPDNPGRRRPLLPTAGPRPGPRGFHPAVSTSHHPAGAVLPAGPGEGSRMEALNLPRPAGPIVEPTGVTARPATDVISLLAVISALRRHKRLILLTMLLTNLLVVAAAAALAVRPHYTATATLMINSTPLQAVEGDGLVRPSASQANDSTWVPTQASLLRSPLLIAQVIGALGLEQDPEIRPRLSVRERLRQGVSAVLEFGGFATWLPPLPKLEPLSDTEAAVPRFLERLSVGQQRESRLITVSYRSTSPAKAARVANAVVHQYLDERARAKRDTVDRTYQWTSERLTELRRQLQESEAAATDFMATYGLGRPGSSMPDANQPPSLRRELAAARTERASKEARLAQLRDLQAHGESYDSLPEVAGSAIIQSLQNQANQLQAQLAQVSAIYGDQHPSVREVAAQRDAIRRRIASETAHIVRGLTNEAQRARNRERDMEQAIRTSLQENAVSEGAAVRLTELTRVIDTQSELYRSLLGRLEELGKQRALAGADAELVAAAMIPREPDFPKLWLLLSGGLAGSMILALGLVALAEHLDRGMRASHDVERALGLPTFALVPRVKTGRLGPPHCHVIERRPSAYAEAIRALLLGILHASRQTARVLLVTSAWPEEGKTTLTVSLAAMAARSGRRTVVVDLDTRRPGVARELGLRVEAGVAEYVRDRRPLEDVILACQGEPNLHVVALRESLEDPALILDSHRLSELVSHLRRHFDFVLLDLPPTLGVTDAPAVASLADAALFVVRWGSTTESAALNGIAPLERAGANVLGCVLTQVDLRRHALYGYHDAGQFYRNYKRYFRQ</sequence>
<dbReference type="SUPFAM" id="SSF52540">
    <property type="entry name" value="P-loop containing nucleoside triphosphate hydrolases"/>
    <property type="match status" value="1"/>
</dbReference>
<dbReference type="GO" id="GO:0004713">
    <property type="term" value="F:protein tyrosine kinase activity"/>
    <property type="evidence" value="ECO:0007669"/>
    <property type="project" value="TreeGrafter"/>
</dbReference>
<dbReference type="InterPro" id="IPR005702">
    <property type="entry name" value="Wzc-like_C"/>
</dbReference>
<evidence type="ECO:0000256" key="6">
    <source>
        <dbReference type="ARBA" id="ARBA00022519"/>
    </source>
</evidence>
<feature type="transmembrane region" description="Helical" evidence="18">
    <location>
        <begin position="594"/>
        <end position="616"/>
    </location>
</feature>
<evidence type="ECO:0000256" key="1">
    <source>
        <dbReference type="ARBA" id="ARBA00004429"/>
    </source>
</evidence>
<keyword evidence="10 21" id="KW-0418">Kinase</keyword>
<evidence type="ECO:0000256" key="14">
    <source>
        <dbReference type="ARBA" id="ARBA00023137"/>
    </source>
</evidence>
<name>A0A5M6IJH3_9PROT</name>
<feature type="region of interest" description="Disordered" evidence="17">
    <location>
        <begin position="80"/>
        <end position="128"/>
    </location>
</feature>
<feature type="transmembrane region" description="Helical" evidence="18">
    <location>
        <begin position="177"/>
        <end position="198"/>
    </location>
</feature>
<keyword evidence="5" id="KW-1003">Cell membrane</keyword>
<dbReference type="CDD" id="cd05387">
    <property type="entry name" value="BY-kinase"/>
    <property type="match status" value="1"/>
</dbReference>
<evidence type="ECO:0000256" key="13">
    <source>
        <dbReference type="ARBA" id="ARBA00023136"/>
    </source>
</evidence>
<keyword evidence="16" id="KW-0175">Coiled coil</keyword>
<organism evidence="21 22">
    <name type="scientific">Rhodovastum atsumiense</name>
    <dbReference type="NCBI Taxonomy" id="504468"/>
    <lineage>
        <taxon>Bacteria</taxon>
        <taxon>Pseudomonadati</taxon>
        <taxon>Pseudomonadota</taxon>
        <taxon>Alphaproteobacteria</taxon>
        <taxon>Acetobacterales</taxon>
        <taxon>Acetobacteraceae</taxon>
        <taxon>Rhodovastum</taxon>
    </lineage>
</organism>
<evidence type="ECO:0000256" key="3">
    <source>
        <dbReference type="ARBA" id="ARBA00008883"/>
    </source>
</evidence>
<dbReference type="InterPro" id="IPR025669">
    <property type="entry name" value="AAA_dom"/>
</dbReference>
<feature type="coiled-coil region" evidence="16">
    <location>
        <begin position="504"/>
        <end position="531"/>
    </location>
</feature>
<accession>A0A5M6IJH3</accession>
<evidence type="ECO:0000256" key="8">
    <source>
        <dbReference type="ARBA" id="ARBA00022692"/>
    </source>
</evidence>
<dbReference type="Gene3D" id="3.40.50.300">
    <property type="entry name" value="P-loop containing nucleotide triphosphate hydrolases"/>
    <property type="match status" value="1"/>
</dbReference>
<feature type="coiled-coil region" evidence="16">
    <location>
        <begin position="365"/>
        <end position="474"/>
    </location>
</feature>
<gene>
    <name evidence="21" type="ORF">F1189_29095</name>
</gene>
<evidence type="ECO:0000256" key="16">
    <source>
        <dbReference type="SAM" id="Coils"/>
    </source>
</evidence>
<dbReference type="InterPro" id="IPR003856">
    <property type="entry name" value="LPS_length_determ_N"/>
</dbReference>
<dbReference type="Pfam" id="PF02706">
    <property type="entry name" value="Wzz"/>
    <property type="match status" value="1"/>
</dbReference>
<keyword evidence="7" id="KW-0808">Transferase</keyword>
<dbReference type="OrthoDB" id="230260at2"/>
<dbReference type="PANTHER" id="PTHR32309">
    <property type="entry name" value="TYROSINE-PROTEIN KINASE"/>
    <property type="match status" value="1"/>
</dbReference>
<keyword evidence="13 18" id="KW-0472">Membrane</keyword>
<dbReference type="GO" id="GO:0005886">
    <property type="term" value="C:plasma membrane"/>
    <property type="evidence" value="ECO:0007669"/>
    <property type="project" value="UniProtKB-SubCell"/>
</dbReference>
<feature type="domain" description="Polysaccharide chain length determinant N-terminal" evidence="19">
    <location>
        <begin position="162"/>
        <end position="254"/>
    </location>
</feature>
<dbReference type="Pfam" id="PF13614">
    <property type="entry name" value="AAA_31"/>
    <property type="match status" value="1"/>
</dbReference>
<dbReference type="PANTHER" id="PTHR32309:SF13">
    <property type="entry name" value="FERRIC ENTEROBACTIN TRANSPORT PROTEIN FEPE"/>
    <property type="match status" value="1"/>
</dbReference>
<evidence type="ECO:0000256" key="12">
    <source>
        <dbReference type="ARBA" id="ARBA00022989"/>
    </source>
</evidence>
<keyword evidence="6" id="KW-0997">Cell inner membrane</keyword>
<evidence type="ECO:0000256" key="11">
    <source>
        <dbReference type="ARBA" id="ARBA00022840"/>
    </source>
</evidence>
<comment type="subcellular location">
    <subcellularLocation>
        <location evidence="1">Cell inner membrane</location>
        <topology evidence="1">Multi-pass membrane protein</topology>
    </subcellularLocation>
</comment>